<evidence type="ECO:0000313" key="4">
    <source>
        <dbReference type="Proteomes" id="UP000755585"/>
    </source>
</evidence>
<dbReference type="InterPro" id="IPR050287">
    <property type="entry name" value="MTA/SAH_deaminase"/>
</dbReference>
<accession>A0ABS4UJN5</accession>
<gene>
    <name evidence="3" type="ORF">JOF29_002918</name>
</gene>
<dbReference type="RefSeq" id="WP_209694683.1">
    <property type="nucleotide sequence ID" value="NZ_BAAAVU010000002.1"/>
</dbReference>
<dbReference type="EMBL" id="JAGINT010000001">
    <property type="protein sequence ID" value="MBP2351835.1"/>
    <property type="molecule type" value="Genomic_DNA"/>
</dbReference>
<dbReference type="InterPro" id="IPR011059">
    <property type="entry name" value="Metal-dep_hydrolase_composite"/>
</dbReference>
<dbReference type="NCBIfam" id="NF004801">
    <property type="entry name" value="PRK06151.1"/>
    <property type="match status" value="1"/>
</dbReference>
<dbReference type="Gene3D" id="2.30.40.10">
    <property type="entry name" value="Urease, subunit C, domain 1"/>
    <property type="match status" value="1"/>
</dbReference>
<dbReference type="Pfam" id="PF01979">
    <property type="entry name" value="Amidohydro_1"/>
    <property type="match status" value="1"/>
</dbReference>
<name>A0ABS4UJN5_9ACTN</name>
<evidence type="ECO:0000256" key="1">
    <source>
        <dbReference type="ARBA" id="ARBA00022801"/>
    </source>
</evidence>
<dbReference type="SUPFAM" id="SSF51338">
    <property type="entry name" value="Composite domain of metallo-dependent hydrolases"/>
    <property type="match status" value="1"/>
</dbReference>
<dbReference type="PANTHER" id="PTHR43794:SF11">
    <property type="entry name" value="AMIDOHYDROLASE-RELATED DOMAIN-CONTAINING PROTEIN"/>
    <property type="match status" value="1"/>
</dbReference>
<dbReference type="GO" id="GO:0016787">
    <property type="term" value="F:hydrolase activity"/>
    <property type="evidence" value="ECO:0007669"/>
    <property type="project" value="UniProtKB-KW"/>
</dbReference>
<dbReference type="InterPro" id="IPR006680">
    <property type="entry name" value="Amidohydro-rel"/>
</dbReference>
<evidence type="ECO:0000259" key="2">
    <source>
        <dbReference type="Pfam" id="PF01979"/>
    </source>
</evidence>
<dbReference type="Proteomes" id="UP000755585">
    <property type="component" value="Unassembled WGS sequence"/>
</dbReference>
<organism evidence="3 4">
    <name type="scientific">Kribbella aluminosa</name>
    <dbReference type="NCBI Taxonomy" id="416017"/>
    <lineage>
        <taxon>Bacteria</taxon>
        <taxon>Bacillati</taxon>
        <taxon>Actinomycetota</taxon>
        <taxon>Actinomycetes</taxon>
        <taxon>Propionibacteriales</taxon>
        <taxon>Kribbellaceae</taxon>
        <taxon>Kribbella</taxon>
    </lineage>
</organism>
<dbReference type="PANTHER" id="PTHR43794">
    <property type="entry name" value="AMINOHYDROLASE SSNA-RELATED"/>
    <property type="match status" value="1"/>
</dbReference>
<evidence type="ECO:0000313" key="3">
    <source>
        <dbReference type="EMBL" id="MBP2351835.1"/>
    </source>
</evidence>
<dbReference type="Gene3D" id="3.20.20.140">
    <property type="entry name" value="Metal-dependent hydrolases"/>
    <property type="match status" value="1"/>
</dbReference>
<dbReference type="SUPFAM" id="SSF51556">
    <property type="entry name" value="Metallo-dependent hydrolases"/>
    <property type="match status" value="1"/>
</dbReference>
<keyword evidence="1 3" id="KW-0378">Hydrolase</keyword>
<protein>
    <submittedName>
        <fullName evidence="3">Cytosine/adenosine deaminase-related metal-dependent hydrolase</fullName>
    </submittedName>
</protein>
<sequence length="498" mass="53931">MGTAVHARFVLGFDRGEHVLLEDATVIYDGSVVVYVGPRRDTTADRVVELGQALVIPGLIDLDAVADIDHALLDSWAPAHTASGLQWSEDYFTSRRTDVFDPEERTFIRRYALAQLLLYGVTTCMPIASEVHSSWAETYDDAIGIAEAARDLGIRAYVGPSYRSGVNVLRADGTRDVLWDHDLGRAGLDDAARFLSSADNTPDSLVRGALLPCRIETMSFELLESTAKLAREYDVPVRLHCMQSELELELLQRRHGAGPLELMERSGLLGCRLLVPHAVHGSSDRDRRSPSDGELAALAGAGASVVHCPSTSLRYGMVLDTFDRFTEAGVNVTLGSDSFPPDLLRAMDEGSCLAKVLERRLDAGDLATYFRAATLHAAHALGREDLGRLAPGAQADFVALRLDDFRLGVVDDPLRTVVMAGSPRDVALSVVAGRTVVEDGQLPGVDLAAMKARAQSLFARMRAAYSTRDALGRDQAALFPPVFRRVDRALGSCVSTSS</sequence>
<dbReference type="InterPro" id="IPR032466">
    <property type="entry name" value="Metal_Hydrolase"/>
</dbReference>
<comment type="caution">
    <text evidence="3">The sequence shown here is derived from an EMBL/GenBank/DDBJ whole genome shotgun (WGS) entry which is preliminary data.</text>
</comment>
<reference evidence="3 4" key="1">
    <citation type="submission" date="2021-03" db="EMBL/GenBank/DDBJ databases">
        <title>Sequencing the genomes of 1000 actinobacteria strains.</title>
        <authorList>
            <person name="Klenk H.-P."/>
        </authorList>
    </citation>
    <scope>NUCLEOTIDE SEQUENCE [LARGE SCALE GENOMIC DNA]</scope>
    <source>
        <strain evidence="3 4">DSM 18824</strain>
    </source>
</reference>
<feature type="domain" description="Amidohydrolase-related" evidence="2">
    <location>
        <begin position="55"/>
        <end position="436"/>
    </location>
</feature>
<proteinExistence type="predicted"/>
<keyword evidence="4" id="KW-1185">Reference proteome</keyword>